<dbReference type="AlphaFoldDB" id="K0Q2V7"/>
<dbReference type="InterPro" id="IPR019587">
    <property type="entry name" value="Polyketide_cyclase/dehydratase"/>
</dbReference>
<accession>K0Q2V7</accession>
<protein>
    <recommendedName>
        <fullName evidence="3">Polyketide cyclase/dehydrase</fullName>
    </recommendedName>
</protein>
<dbReference type="SUPFAM" id="SSF55961">
    <property type="entry name" value="Bet v1-like"/>
    <property type="match status" value="1"/>
</dbReference>
<dbReference type="Pfam" id="PF10604">
    <property type="entry name" value="Polyketide_cyc2"/>
    <property type="match status" value="1"/>
</dbReference>
<dbReference type="Gene3D" id="3.30.530.20">
    <property type="match status" value="1"/>
</dbReference>
<dbReference type="Proteomes" id="UP000009319">
    <property type="component" value="Unassembled WGS sequence"/>
</dbReference>
<dbReference type="eggNOG" id="ENOG5032JX2">
    <property type="taxonomic scope" value="Bacteria"/>
</dbReference>
<evidence type="ECO:0008006" key="3">
    <source>
        <dbReference type="Google" id="ProtNLM"/>
    </source>
</evidence>
<dbReference type="CDD" id="cd07812">
    <property type="entry name" value="SRPBCC"/>
    <property type="match status" value="1"/>
</dbReference>
<dbReference type="STRING" id="1211777.BN77_3908"/>
<dbReference type="InterPro" id="IPR023393">
    <property type="entry name" value="START-like_dom_sf"/>
</dbReference>
<dbReference type="HOGENOM" id="CLU_132051_0_0_5"/>
<proteinExistence type="predicted"/>
<evidence type="ECO:0000313" key="2">
    <source>
        <dbReference type="Proteomes" id="UP000009319"/>
    </source>
</evidence>
<comment type="caution">
    <text evidence="1">The sequence shown here is derived from an EMBL/GenBank/DDBJ whole genome shotgun (WGS) entry which is preliminary data.</text>
</comment>
<keyword evidence="2" id="KW-1185">Reference proteome</keyword>
<organism evidence="1 2">
    <name type="scientific">Rhizobium mesoamericanum STM3625</name>
    <dbReference type="NCBI Taxonomy" id="1211777"/>
    <lineage>
        <taxon>Bacteria</taxon>
        <taxon>Pseudomonadati</taxon>
        <taxon>Pseudomonadota</taxon>
        <taxon>Alphaproteobacteria</taxon>
        <taxon>Hyphomicrobiales</taxon>
        <taxon>Rhizobiaceae</taxon>
        <taxon>Rhizobium/Agrobacterium group</taxon>
        <taxon>Rhizobium</taxon>
    </lineage>
</organism>
<sequence length="168" mass="18889">MTYEASATSTIDLLAPPQQVFAFLDDPSVIGAHMERPTLMMLGGTMEYEVDEGKGETVGSIIRMRGRFLGNRLFVEEIVTEREPPWRKSWQTLGRPKLLVIDSYHMDFAIKPISEGSRVVVKIQYSYSRSPLGSWLGSLPARAYAKWCVSKMTSEAGNHFAQSRRIGD</sequence>
<reference evidence="1 2" key="1">
    <citation type="journal article" date="2013" name="Genome Announc.">
        <title>Draft Genome Sequence of Rhizobium mesoamericanum STM3625, a Nitrogen-Fixing Symbiont of Mimosa pudica Isolated in French Guiana (South America).</title>
        <authorList>
            <person name="Moulin L."/>
            <person name="Mornico D."/>
            <person name="Melkonian R."/>
            <person name="Klonowska A."/>
        </authorList>
    </citation>
    <scope>NUCLEOTIDE SEQUENCE [LARGE SCALE GENOMIC DNA]</scope>
    <source>
        <strain evidence="1 2">STM3625</strain>
    </source>
</reference>
<dbReference type="EMBL" id="CANI01000027">
    <property type="protein sequence ID" value="CCM76869.1"/>
    <property type="molecule type" value="Genomic_DNA"/>
</dbReference>
<name>K0Q2V7_9HYPH</name>
<gene>
    <name evidence="1" type="ORF">BN77_3908</name>
</gene>
<dbReference type="RefSeq" id="WP_007534563.1">
    <property type="nucleotide sequence ID" value="NZ_HF536772.1"/>
</dbReference>
<evidence type="ECO:0000313" key="1">
    <source>
        <dbReference type="EMBL" id="CCM76869.1"/>
    </source>
</evidence>